<dbReference type="Proteomes" id="UP000325105">
    <property type="component" value="Unassembled WGS sequence"/>
</dbReference>
<dbReference type="Pfam" id="PF19654">
    <property type="entry name" value="DUF6157"/>
    <property type="match status" value="1"/>
</dbReference>
<reference evidence="1 2" key="1">
    <citation type="submission" date="2019-07" db="EMBL/GenBank/DDBJ databases">
        <title>Genomic Encyclopedia of Archaeal and Bacterial Type Strains, Phase II (KMG-II): from individual species to whole genera.</title>
        <authorList>
            <person name="Goeker M."/>
        </authorList>
    </citation>
    <scope>NUCLEOTIDE SEQUENCE [LARGE SCALE GENOMIC DNA]</scope>
    <source>
        <strain evidence="1 2">DSM 18850</strain>
    </source>
</reference>
<organism evidence="1 2">
    <name type="scientific">Sphingobacterium allocomposti</name>
    <dbReference type="NCBI Taxonomy" id="415956"/>
    <lineage>
        <taxon>Bacteria</taxon>
        <taxon>Pseudomonadati</taxon>
        <taxon>Bacteroidota</taxon>
        <taxon>Sphingobacteriia</taxon>
        <taxon>Sphingobacteriales</taxon>
        <taxon>Sphingobacteriaceae</taxon>
        <taxon>Sphingobacterium</taxon>
    </lineage>
</organism>
<accession>A0A5S5DMJ5</accession>
<dbReference type="EMBL" id="VNHX01000004">
    <property type="protein sequence ID" value="TYP96874.1"/>
    <property type="molecule type" value="Genomic_DNA"/>
</dbReference>
<sequence>MKAYSTNYYDTLITVAADSKAHRGAAPPARAGAKTVAALQFDLLINHPYAFTSDDLLFTVYADRLGLREDERQEARLRFFSKGQPCLRTSPLAKTYGWGIHADGQGKIKLVDSSSEEYQQLLNNSDISKVAAMKSRKTMEK</sequence>
<dbReference type="OrthoDB" id="2361182at2"/>
<protein>
    <submittedName>
        <fullName evidence="1">Uncharacterized protein</fullName>
    </submittedName>
</protein>
<proteinExistence type="predicted"/>
<name>A0A5S5DMJ5_9SPHI</name>
<comment type="caution">
    <text evidence="1">The sequence shown here is derived from an EMBL/GenBank/DDBJ whole genome shotgun (WGS) entry which is preliminary data.</text>
</comment>
<gene>
    <name evidence="1" type="ORF">BC792_10498</name>
</gene>
<dbReference type="AlphaFoldDB" id="A0A5S5DMJ5"/>
<keyword evidence="2" id="KW-1185">Reference proteome</keyword>
<dbReference type="RefSeq" id="WP_148907798.1">
    <property type="nucleotide sequence ID" value="NZ_VNHX01000004.1"/>
</dbReference>
<dbReference type="InterPro" id="IPR046155">
    <property type="entry name" value="DUF6157"/>
</dbReference>
<evidence type="ECO:0000313" key="1">
    <source>
        <dbReference type="EMBL" id="TYP96874.1"/>
    </source>
</evidence>
<evidence type="ECO:0000313" key="2">
    <source>
        <dbReference type="Proteomes" id="UP000325105"/>
    </source>
</evidence>